<evidence type="ECO:0008006" key="6">
    <source>
        <dbReference type="Google" id="ProtNLM"/>
    </source>
</evidence>
<feature type="domain" description="DC1" evidence="2">
    <location>
        <begin position="144"/>
        <end position="192"/>
    </location>
</feature>
<dbReference type="AlphaFoldDB" id="A0ABC8K9P9"/>
<comment type="caution">
    <text evidence="4">The sequence shown here is derived from an EMBL/GenBank/DDBJ whole genome shotgun (WGS) entry which is preliminary data.</text>
</comment>
<dbReference type="InterPro" id="IPR054483">
    <property type="entry name" value="DC1-like_CT"/>
</dbReference>
<dbReference type="PANTHER" id="PTHR32410:SF157">
    <property type="entry name" value="CYSTEINE_HISTIDINE-RICH C1 DOMAIN FAMILY PROTEIN"/>
    <property type="match status" value="1"/>
</dbReference>
<keyword evidence="5" id="KW-1185">Reference proteome</keyword>
<accession>A0ABC8K9P9</accession>
<reference evidence="4 5" key="1">
    <citation type="submission" date="2022-03" db="EMBL/GenBank/DDBJ databases">
        <authorList>
            <person name="Macdonald S."/>
            <person name="Ahmed S."/>
            <person name="Newling K."/>
        </authorList>
    </citation>
    <scope>NUCLEOTIDE SEQUENCE [LARGE SCALE GENOMIC DNA]</scope>
</reference>
<dbReference type="EMBL" id="CAKOAT010210599">
    <property type="protein sequence ID" value="CAH8355657.1"/>
    <property type="molecule type" value="Genomic_DNA"/>
</dbReference>
<name>A0ABC8K9P9_ERUVS</name>
<evidence type="ECO:0000313" key="4">
    <source>
        <dbReference type="EMBL" id="CAH8355657.1"/>
    </source>
</evidence>
<gene>
    <name evidence="4" type="ORF">ERUC_LOCUS21412</name>
</gene>
<sequence length="601" mass="69008">MALKCPLNRRGDSRTHEVRREYSRPPFTCKVCKEATTQTSDSYKCYTCEKEIHLGCLRFKRAIENHPYHPSHLLKLKITNSKSLIPEEWSDDEVVSTPDDSNRGGCKCCRRKLQDRYYHCDDCKFNINATCALNQPPLTIVPKKSHDHMDSFTLFPRRLALPCDACGLLLDKGNDHVYTCLASNYIAHRKCIEELPSVIEITRHIHRLKHKPSLFSPDVDPADEFCCGVCRKPVNVNYGQYSCTKGCHYAVHSKCATRSDVWDLEELYGVPEEPESETQGGVELFQWIDDETILHCNHKHHYLKYSGENNDVSDGNNFCQACLLLIVDSDSVYSCMECKFVLHKACAILPPKIPHPLHKHKLTLLPLPTNLFLIQFKVFVEGMFKCSGCHQIGCGFMYRCDREGCKFQLDVRCASLKDSFIHGSHDHFLFLSLNKGKCMRCGTNQCSPFYLECTKCANWFLGLKCAMLPSVAHYKFDKHPLTLCYGEKVVRQYWCELCETTLHSSEWFYTCDICGVTLHVTCLLGKEVYLKPDHTIKINDKKVDIVRNSFNPRPFCGICTDRCVDTLVLSIQDSNKYCCTLKCTQKLLDRERRGKKSITEE</sequence>
<feature type="domain" description="DC1" evidence="2">
    <location>
        <begin position="298"/>
        <end position="347"/>
    </location>
</feature>
<protein>
    <recommendedName>
        <fullName evidence="6">Phorbol-ester/DAG-type domain-containing protein</fullName>
    </recommendedName>
</protein>
<dbReference type="SUPFAM" id="SSF57889">
    <property type="entry name" value="Cysteine-rich domain"/>
    <property type="match status" value="4"/>
</dbReference>
<dbReference type="Pfam" id="PF03107">
    <property type="entry name" value="C1_2"/>
    <property type="match status" value="4"/>
</dbReference>
<feature type="domain" description="DC1" evidence="2">
    <location>
        <begin position="477"/>
        <end position="522"/>
    </location>
</feature>
<dbReference type="Pfam" id="PF22926">
    <property type="entry name" value="C1-like_CT"/>
    <property type="match status" value="1"/>
</dbReference>
<evidence type="ECO:0000256" key="1">
    <source>
        <dbReference type="ARBA" id="ARBA00022737"/>
    </source>
</evidence>
<organism evidence="4 5">
    <name type="scientific">Eruca vesicaria subsp. sativa</name>
    <name type="common">Garden rocket</name>
    <name type="synonym">Eruca sativa</name>
    <dbReference type="NCBI Taxonomy" id="29727"/>
    <lineage>
        <taxon>Eukaryota</taxon>
        <taxon>Viridiplantae</taxon>
        <taxon>Streptophyta</taxon>
        <taxon>Embryophyta</taxon>
        <taxon>Tracheophyta</taxon>
        <taxon>Spermatophyta</taxon>
        <taxon>Magnoliopsida</taxon>
        <taxon>eudicotyledons</taxon>
        <taxon>Gunneridae</taxon>
        <taxon>Pentapetalae</taxon>
        <taxon>rosids</taxon>
        <taxon>malvids</taxon>
        <taxon>Brassicales</taxon>
        <taxon>Brassicaceae</taxon>
        <taxon>Brassiceae</taxon>
        <taxon>Eruca</taxon>
    </lineage>
</organism>
<dbReference type="InterPro" id="IPR053192">
    <property type="entry name" value="Vacuole_Formation_Reg"/>
</dbReference>
<feature type="domain" description="DC1" evidence="2">
    <location>
        <begin position="203"/>
        <end position="256"/>
    </location>
</feature>
<evidence type="ECO:0000313" key="5">
    <source>
        <dbReference type="Proteomes" id="UP001642260"/>
    </source>
</evidence>
<dbReference type="Proteomes" id="UP001642260">
    <property type="component" value="Unassembled WGS sequence"/>
</dbReference>
<proteinExistence type="predicted"/>
<dbReference type="InterPro" id="IPR046349">
    <property type="entry name" value="C1-like_sf"/>
</dbReference>
<dbReference type="PANTHER" id="PTHR32410">
    <property type="entry name" value="CYSTEINE/HISTIDINE-RICH C1 DOMAIN FAMILY PROTEIN"/>
    <property type="match status" value="1"/>
</dbReference>
<dbReference type="InterPro" id="IPR004146">
    <property type="entry name" value="DC1"/>
</dbReference>
<evidence type="ECO:0000259" key="2">
    <source>
        <dbReference type="Pfam" id="PF03107"/>
    </source>
</evidence>
<feature type="domain" description="DC1-like C-terminal" evidence="3">
    <location>
        <begin position="543"/>
        <end position="583"/>
    </location>
</feature>
<keyword evidence="1" id="KW-0677">Repeat</keyword>
<evidence type="ECO:0000259" key="3">
    <source>
        <dbReference type="Pfam" id="PF22926"/>
    </source>
</evidence>